<dbReference type="SUPFAM" id="SSF140931">
    <property type="entry name" value="Fic-like"/>
    <property type="match status" value="1"/>
</dbReference>
<accession>A0A448TTS1</accession>
<dbReference type="Proteomes" id="UP000279799">
    <property type="component" value="Chromosome"/>
</dbReference>
<keyword evidence="2" id="KW-0067">ATP-binding</keyword>
<dbReference type="EMBL" id="LR134510">
    <property type="protein sequence ID" value="VEJ09400.1"/>
    <property type="molecule type" value="Genomic_DNA"/>
</dbReference>
<evidence type="ECO:0000256" key="1">
    <source>
        <dbReference type="PIRSR" id="PIRSR640198-1"/>
    </source>
</evidence>
<dbReference type="RefSeq" id="WP_126599303.1">
    <property type="nucleotide sequence ID" value="NZ_LR134510.1"/>
</dbReference>
<sequence length="257" mass="29935">MSFKKIEQLKDFLNIKRPLPTIVLDKLYNTVKQAYIYNSNAIEGNSLSLRETQIVLEQGITIKGKPLKDHIEAKNQDFALDFLVDEVKVKKPLTKQLIKEFHQIIIGDIDRGIAGKFRQHDVWISHSGTVTAHYLHIEEELDALLDWYETSTDHILEKVAKFHAKFEKIHPFSDGNGRTGRLIMNLELMKNGYPITIIKLEDSKTYYQSLETASISNDFNPIIQFIAKNVQQSIERNLKMLDREWKDKFIEWEATFD</sequence>
<dbReference type="KEGG" id="adp:NCTC12871_00853"/>
<dbReference type="InterPro" id="IPR036597">
    <property type="entry name" value="Fido-like_dom_sf"/>
</dbReference>
<feature type="site" description="Important for autoinhibition of adenylyltransferase activity" evidence="3">
    <location>
        <position position="43"/>
    </location>
</feature>
<evidence type="ECO:0000313" key="6">
    <source>
        <dbReference type="Proteomes" id="UP000279799"/>
    </source>
</evidence>
<dbReference type="GO" id="GO:0005524">
    <property type="term" value="F:ATP binding"/>
    <property type="evidence" value="ECO:0007669"/>
    <property type="project" value="UniProtKB-KW"/>
</dbReference>
<dbReference type="OrthoDB" id="9807853at2"/>
<feature type="active site" evidence="1">
    <location>
        <position position="170"/>
    </location>
</feature>
<dbReference type="AlphaFoldDB" id="A0A448TTS1"/>
<dbReference type="PANTHER" id="PTHR13504">
    <property type="entry name" value="FIDO DOMAIN-CONTAINING PROTEIN DDB_G0283145"/>
    <property type="match status" value="1"/>
</dbReference>
<name>A0A448TTS1_9PAST</name>
<evidence type="ECO:0000313" key="5">
    <source>
        <dbReference type="EMBL" id="VEJ09400.1"/>
    </source>
</evidence>
<evidence type="ECO:0000259" key="4">
    <source>
        <dbReference type="PROSITE" id="PS51459"/>
    </source>
</evidence>
<evidence type="ECO:0000256" key="2">
    <source>
        <dbReference type="PIRSR" id="PIRSR640198-2"/>
    </source>
</evidence>
<proteinExistence type="predicted"/>
<dbReference type="InterPro" id="IPR040198">
    <property type="entry name" value="Fido_containing"/>
</dbReference>
<protein>
    <submittedName>
        <fullName evidence="5">Filamentation induced by cAMP protein Fic-like protein</fullName>
    </submittedName>
</protein>
<feature type="binding site" evidence="2">
    <location>
        <begin position="174"/>
        <end position="181"/>
    </location>
    <ligand>
        <name>ATP</name>
        <dbReference type="ChEBI" id="CHEBI:30616"/>
    </ligand>
</feature>
<dbReference type="PANTHER" id="PTHR13504:SF38">
    <property type="entry name" value="FIDO DOMAIN-CONTAINING PROTEIN"/>
    <property type="match status" value="1"/>
</dbReference>
<keyword evidence="2" id="KW-0547">Nucleotide-binding</keyword>
<keyword evidence="6" id="KW-1185">Reference proteome</keyword>
<dbReference type="InterPro" id="IPR003812">
    <property type="entry name" value="Fido"/>
</dbReference>
<evidence type="ECO:0000256" key="3">
    <source>
        <dbReference type="PIRSR" id="PIRSR640198-3"/>
    </source>
</evidence>
<dbReference type="PROSITE" id="PS51459">
    <property type="entry name" value="FIDO"/>
    <property type="match status" value="1"/>
</dbReference>
<feature type="domain" description="Fido" evidence="4">
    <location>
        <begin position="93"/>
        <end position="228"/>
    </location>
</feature>
<feature type="binding site" evidence="2">
    <location>
        <begin position="206"/>
        <end position="207"/>
    </location>
    <ligand>
        <name>ATP</name>
        <dbReference type="ChEBI" id="CHEBI:30616"/>
    </ligand>
</feature>
<dbReference type="Pfam" id="PF02661">
    <property type="entry name" value="Fic"/>
    <property type="match status" value="1"/>
</dbReference>
<reference evidence="5 6" key="1">
    <citation type="submission" date="2018-12" db="EMBL/GenBank/DDBJ databases">
        <authorList>
            <consortium name="Pathogen Informatics"/>
        </authorList>
    </citation>
    <scope>NUCLEOTIDE SEQUENCE [LARGE SCALE GENOMIC DNA]</scope>
    <source>
        <strain evidence="5 6">NCTC12871</strain>
    </source>
</reference>
<gene>
    <name evidence="5" type="ORF">NCTC12871_00853</name>
</gene>
<dbReference type="Gene3D" id="1.10.3290.10">
    <property type="entry name" value="Fido-like domain"/>
    <property type="match status" value="1"/>
</dbReference>
<organism evidence="5 6">
    <name type="scientific">Actinobacillus delphinicola</name>
    <dbReference type="NCBI Taxonomy" id="51161"/>
    <lineage>
        <taxon>Bacteria</taxon>
        <taxon>Pseudomonadati</taxon>
        <taxon>Pseudomonadota</taxon>
        <taxon>Gammaproteobacteria</taxon>
        <taxon>Pasteurellales</taxon>
        <taxon>Pasteurellaceae</taxon>
        <taxon>Actinobacillus</taxon>
    </lineage>
</organism>